<dbReference type="EMBL" id="JAWWNJ010000002">
    <property type="protein sequence ID" value="KAK7062483.1"/>
    <property type="molecule type" value="Genomic_DNA"/>
</dbReference>
<reference evidence="2 3" key="1">
    <citation type="journal article" date="2024" name="J Genomics">
        <title>Draft genome sequencing and assembly of Favolaschia claudopus CIRM-BRFM 2984 isolated from oak limbs.</title>
        <authorList>
            <person name="Navarro D."/>
            <person name="Drula E."/>
            <person name="Chaduli D."/>
            <person name="Cazenave R."/>
            <person name="Ahrendt S."/>
            <person name="Wang J."/>
            <person name="Lipzen A."/>
            <person name="Daum C."/>
            <person name="Barry K."/>
            <person name="Grigoriev I.V."/>
            <person name="Favel A."/>
            <person name="Rosso M.N."/>
            <person name="Martin F."/>
        </authorList>
    </citation>
    <scope>NUCLEOTIDE SEQUENCE [LARGE SCALE GENOMIC DNA]</scope>
    <source>
        <strain evidence="2 3">CIRM-BRFM 2984</strain>
    </source>
</reference>
<keyword evidence="3" id="KW-1185">Reference proteome</keyword>
<dbReference type="Proteomes" id="UP001362999">
    <property type="component" value="Unassembled WGS sequence"/>
</dbReference>
<feature type="region of interest" description="Disordered" evidence="1">
    <location>
        <begin position="227"/>
        <end position="284"/>
    </location>
</feature>
<dbReference type="AlphaFoldDB" id="A0AAW0EE43"/>
<evidence type="ECO:0000313" key="2">
    <source>
        <dbReference type="EMBL" id="KAK7062483.1"/>
    </source>
</evidence>
<proteinExistence type="predicted"/>
<comment type="caution">
    <text evidence="2">The sequence shown here is derived from an EMBL/GenBank/DDBJ whole genome shotgun (WGS) entry which is preliminary data.</text>
</comment>
<accession>A0AAW0EE43</accession>
<feature type="compositionally biased region" description="Polar residues" evidence="1">
    <location>
        <begin position="272"/>
        <end position="284"/>
    </location>
</feature>
<evidence type="ECO:0000256" key="1">
    <source>
        <dbReference type="SAM" id="MobiDB-lite"/>
    </source>
</evidence>
<protein>
    <submittedName>
        <fullName evidence="2">Uncharacterized protein</fullName>
    </submittedName>
</protein>
<organism evidence="2 3">
    <name type="scientific">Favolaschia claudopus</name>
    <dbReference type="NCBI Taxonomy" id="2862362"/>
    <lineage>
        <taxon>Eukaryota</taxon>
        <taxon>Fungi</taxon>
        <taxon>Dikarya</taxon>
        <taxon>Basidiomycota</taxon>
        <taxon>Agaricomycotina</taxon>
        <taxon>Agaricomycetes</taxon>
        <taxon>Agaricomycetidae</taxon>
        <taxon>Agaricales</taxon>
        <taxon>Marasmiineae</taxon>
        <taxon>Mycenaceae</taxon>
        <taxon>Favolaschia</taxon>
    </lineage>
</organism>
<gene>
    <name evidence="2" type="ORF">R3P38DRAFT_3251769</name>
</gene>
<sequence length="310" mass="34070">MSACRHYPVRRRCAGLSVSPPNATSVRVCTCTFLPRLRATSILAPHPNTLHPPTWEFLDRGNDVGGQRKIQIVNEHLPVALHPSFADVLSIDLPSHRSCLRPPPHLLLNTVVEDSHVLHYGSRRRKEENTLDGDDGALVDVCSDLIVELQANAGRLPPSQTLVTFHQRRDPTVYSPPRYPPAEVSRITFHAGTQTPLFRAPGPVAAPSTPPLHPTLILRLLYHTAMTRPPPHHPARTLHDLPKGNSTRCTSHPPHTPAPPRRRTPPCPFLPSPQTGRNRGSTPTLRTCSWCTLGASTSGPGRRHIPPLGV</sequence>
<evidence type="ECO:0000313" key="3">
    <source>
        <dbReference type="Proteomes" id="UP001362999"/>
    </source>
</evidence>
<name>A0AAW0EE43_9AGAR</name>
<feature type="compositionally biased region" description="Pro residues" evidence="1">
    <location>
        <begin position="254"/>
        <end position="271"/>
    </location>
</feature>